<name>A0A4C1T9U1_EUMVA</name>
<keyword evidence="4" id="KW-1185">Reference proteome</keyword>
<proteinExistence type="predicted"/>
<accession>A0A4C1T9U1</accession>
<keyword evidence="2" id="KW-0812">Transmembrane</keyword>
<gene>
    <name evidence="3" type="ORF">EVAR_92829_1</name>
</gene>
<feature type="compositionally biased region" description="Basic and acidic residues" evidence="1">
    <location>
        <begin position="321"/>
        <end position="364"/>
    </location>
</feature>
<dbReference type="Proteomes" id="UP000299102">
    <property type="component" value="Unassembled WGS sequence"/>
</dbReference>
<comment type="caution">
    <text evidence="3">The sequence shown here is derived from an EMBL/GenBank/DDBJ whole genome shotgun (WGS) entry which is preliminary data.</text>
</comment>
<evidence type="ECO:0000313" key="4">
    <source>
        <dbReference type="Proteomes" id="UP000299102"/>
    </source>
</evidence>
<reference evidence="3 4" key="1">
    <citation type="journal article" date="2019" name="Commun. Biol.">
        <title>The bagworm genome reveals a unique fibroin gene that provides high tensile strength.</title>
        <authorList>
            <person name="Kono N."/>
            <person name="Nakamura H."/>
            <person name="Ohtoshi R."/>
            <person name="Tomita M."/>
            <person name="Numata K."/>
            <person name="Arakawa K."/>
        </authorList>
    </citation>
    <scope>NUCLEOTIDE SEQUENCE [LARGE SCALE GENOMIC DNA]</scope>
</reference>
<evidence type="ECO:0000256" key="1">
    <source>
        <dbReference type="SAM" id="MobiDB-lite"/>
    </source>
</evidence>
<evidence type="ECO:0000256" key="2">
    <source>
        <dbReference type="SAM" id="Phobius"/>
    </source>
</evidence>
<dbReference type="EMBL" id="BGZK01000046">
    <property type="protein sequence ID" value="GBP11289.1"/>
    <property type="molecule type" value="Genomic_DNA"/>
</dbReference>
<feature type="region of interest" description="Disordered" evidence="1">
    <location>
        <begin position="296"/>
        <end position="365"/>
    </location>
</feature>
<protein>
    <submittedName>
        <fullName evidence="3">Uncharacterized protein</fullName>
    </submittedName>
</protein>
<evidence type="ECO:0000313" key="3">
    <source>
        <dbReference type="EMBL" id="GBP11289.1"/>
    </source>
</evidence>
<keyword evidence="2" id="KW-0472">Membrane</keyword>
<dbReference type="OrthoDB" id="7466951at2759"/>
<keyword evidence="2" id="KW-1133">Transmembrane helix</keyword>
<organism evidence="3 4">
    <name type="scientific">Eumeta variegata</name>
    <name type="common">Bagworm moth</name>
    <name type="synonym">Eumeta japonica</name>
    <dbReference type="NCBI Taxonomy" id="151549"/>
    <lineage>
        <taxon>Eukaryota</taxon>
        <taxon>Metazoa</taxon>
        <taxon>Ecdysozoa</taxon>
        <taxon>Arthropoda</taxon>
        <taxon>Hexapoda</taxon>
        <taxon>Insecta</taxon>
        <taxon>Pterygota</taxon>
        <taxon>Neoptera</taxon>
        <taxon>Endopterygota</taxon>
        <taxon>Lepidoptera</taxon>
        <taxon>Glossata</taxon>
        <taxon>Ditrysia</taxon>
        <taxon>Tineoidea</taxon>
        <taxon>Psychidae</taxon>
        <taxon>Oiketicinae</taxon>
        <taxon>Eumeta</taxon>
    </lineage>
</organism>
<feature type="transmembrane region" description="Helical" evidence="2">
    <location>
        <begin position="208"/>
        <end position="230"/>
    </location>
</feature>
<sequence>MVAHVFKSTNLYVNHDPNSGPVLQVNFGSPVGSESGPVVVPVPLSIWTLIGSRCGSRSQSQIRPPSHLPQKQQCGVVRRAVLTLGSGPAGAAMALVGAPAPAREWKRNRAGRGKETNAVIFLHQRVRRDIENSFVYEGMIMNQLQVDVTELKSGVLIVMEHCFSKMFQYEYEKRGPNAAEWGREPPAAHERPGLVCRRAPSTMMPLRVWAAAGAVCLVVCFMFVLATLFVSQWGRGARGDGQYGMEESPSRATSKYVKNADERALGDNAIDENDDDLEIMEKLAIFKNFIANRDPKTTEEEKATAAGRTGDNLINKPQPFPEHDTSVSHSAKKIEKKDQAKDPESRAAARAGKESEKESNEIPEFKPALPDVFRYDSEIKLPIAPDGGTRKTDFDYLNEYYEDGAYDDYAQGDSMTGYLIEKVQELHDWIVDDPDFEAVRNSTKKSTGNEFSAILKALNSSVVEGDASIIMSKLRDLYFDGGHAASNSSKRIILTNSTNLLSFGILTLDVLLLHNVHLMAWENQESLRNKMLRDPDVFAFSALFMDPKLVEAKKNEIYHPHENSLQTKRQNLRREGDEDSFAKNIFESVLELGMSAARAAINLGRSYKNTKIALNQISNRDNKEMSQNIRQLSRNADANAHALSHLQTFSQNDSSSGGAGAPAGFYTELDCVWHLYCKNLVATSKLHPPYGVMARINGVALRMLSGELSADRALDTLLYEAVTGWTDLKCSDMFPRCSRASAASVVLESILQPPRRSQADGTS</sequence>
<dbReference type="AlphaFoldDB" id="A0A4C1T9U1"/>